<organism evidence="3 4">
    <name type="scientific">Kribbella aluminosa</name>
    <dbReference type="NCBI Taxonomy" id="416017"/>
    <lineage>
        <taxon>Bacteria</taxon>
        <taxon>Bacillati</taxon>
        <taxon>Actinomycetota</taxon>
        <taxon>Actinomycetes</taxon>
        <taxon>Propionibacteriales</taxon>
        <taxon>Kribbellaceae</taxon>
        <taxon>Kribbella</taxon>
    </lineage>
</organism>
<sequence length="218" mass="23391">MPIVLLLGAVVAVWGLHALISGENRKARASESAPPAATSSPEPSARPTGPIKQGHGKVVYLTFDDGPDRVWTPRVLAMLAKHGAHATFFMLAQHSRRLPDLVDEVRAAGDAVGNHSVSHPKLTKLSPAALHAQVANGIQSRCFRPPYGATDHRVLAEIRRDGLQQVLWDVDPRDWSRPGVAVIVKTGAGSCETGCDRDHARRRRQSGTDRGGVGHDPA</sequence>
<dbReference type="Gene3D" id="3.20.20.370">
    <property type="entry name" value="Glycoside hydrolase/deacetylase"/>
    <property type="match status" value="1"/>
</dbReference>
<keyword evidence="4" id="KW-1185">Reference proteome</keyword>
<evidence type="ECO:0000313" key="3">
    <source>
        <dbReference type="EMBL" id="MBP2355018.1"/>
    </source>
</evidence>
<comment type="caution">
    <text evidence="3">The sequence shown here is derived from an EMBL/GenBank/DDBJ whole genome shotgun (WGS) entry which is preliminary data.</text>
</comment>
<feature type="region of interest" description="Disordered" evidence="1">
    <location>
        <begin position="27"/>
        <end position="53"/>
    </location>
</feature>
<dbReference type="Proteomes" id="UP000755585">
    <property type="component" value="Unassembled WGS sequence"/>
</dbReference>
<feature type="region of interest" description="Disordered" evidence="1">
    <location>
        <begin position="193"/>
        <end position="218"/>
    </location>
</feature>
<gene>
    <name evidence="3" type="ORF">JOF29_006128</name>
</gene>
<feature type="compositionally biased region" description="Low complexity" evidence="1">
    <location>
        <begin position="30"/>
        <end position="48"/>
    </location>
</feature>
<dbReference type="RefSeq" id="WP_209697744.1">
    <property type="nucleotide sequence ID" value="NZ_BAAAVU010000015.1"/>
</dbReference>
<evidence type="ECO:0000256" key="1">
    <source>
        <dbReference type="SAM" id="MobiDB-lite"/>
    </source>
</evidence>
<dbReference type="PANTHER" id="PTHR10587:SF137">
    <property type="entry name" value="4-DEOXY-4-FORMAMIDO-L-ARABINOSE-PHOSPHOUNDECAPRENOL DEFORMYLASE ARND-RELATED"/>
    <property type="match status" value="1"/>
</dbReference>
<proteinExistence type="predicted"/>
<protein>
    <submittedName>
        <fullName evidence="3">Peptidoglycan/xylan/chitin deacetylase (PgdA/CDA1 family)</fullName>
    </submittedName>
</protein>
<dbReference type="PROSITE" id="PS51677">
    <property type="entry name" value="NODB"/>
    <property type="match status" value="1"/>
</dbReference>
<name>A0ABS4UTP6_9ACTN</name>
<dbReference type="Pfam" id="PF01522">
    <property type="entry name" value="Polysacc_deac_1"/>
    <property type="match status" value="1"/>
</dbReference>
<reference evidence="3 4" key="1">
    <citation type="submission" date="2021-03" db="EMBL/GenBank/DDBJ databases">
        <title>Sequencing the genomes of 1000 actinobacteria strains.</title>
        <authorList>
            <person name="Klenk H.-P."/>
        </authorList>
    </citation>
    <scope>NUCLEOTIDE SEQUENCE [LARGE SCALE GENOMIC DNA]</scope>
    <source>
        <strain evidence="3 4">DSM 18824</strain>
    </source>
</reference>
<feature type="domain" description="NodB homology" evidence="2">
    <location>
        <begin position="57"/>
        <end position="218"/>
    </location>
</feature>
<dbReference type="PANTHER" id="PTHR10587">
    <property type="entry name" value="GLYCOSYL TRANSFERASE-RELATED"/>
    <property type="match status" value="1"/>
</dbReference>
<evidence type="ECO:0000313" key="4">
    <source>
        <dbReference type="Proteomes" id="UP000755585"/>
    </source>
</evidence>
<evidence type="ECO:0000259" key="2">
    <source>
        <dbReference type="PROSITE" id="PS51677"/>
    </source>
</evidence>
<dbReference type="InterPro" id="IPR011330">
    <property type="entry name" value="Glyco_hydro/deAcase_b/a-brl"/>
</dbReference>
<dbReference type="CDD" id="cd10917">
    <property type="entry name" value="CE4_NodB_like_6s_7s"/>
    <property type="match status" value="1"/>
</dbReference>
<dbReference type="EMBL" id="JAGINT010000002">
    <property type="protein sequence ID" value="MBP2355018.1"/>
    <property type="molecule type" value="Genomic_DNA"/>
</dbReference>
<dbReference type="InterPro" id="IPR002509">
    <property type="entry name" value="NODB_dom"/>
</dbReference>
<dbReference type="InterPro" id="IPR050248">
    <property type="entry name" value="Polysacc_deacetylase_ArnD"/>
</dbReference>
<dbReference type="SUPFAM" id="SSF88713">
    <property type="entry name" value="Glycoside hydrolase/deacetylase"/>
    <property type="match status" value="1"/>
</dbReference>
<accession>A0ABS4UTP6</accession>